<proteinExistence type="predicted"/>
<name>A0AAD4PV54_9EURO</name>
<keyword evidence="1" id="KW-0175">Coiled coil</keyword>
<accession>A0AAD4PV54</accession>
<evidence type="ECO:0000256" key="2">
    <source>
        <dbReference type="SAM" id="MobiDB-lite"/>
    </source>
</evidence>
<reference evidence="3" key="1">
    <citation type="submission" date="2021-12" db="EMBL/GenBank/DDBJ databases">
        <title>Convergent genome expansion in fungi linked to evolution of root-endophyte symbiosis.</title>
        <authorList>
            <consortium name="DOE Joint Genome Institute"/>
            <person name="Ke Y.-H."/>
            <person name="Bonito G."/>
            <person name="Liao H.-L."/>
            <person name="Looney B."/>
            <person name="Rojas-Flechas A."/>
            <person name="Nash J."/>
            <person name="Hameed K."/>
            <person name="Schadt C."/>
            <person name="Martin F."/>
            <person name="Crous P.W."/>
            <person name="Miettinen O."/>
            <person name="Magnuson J.K."/>
            <person name="Labbe J."/>
            <person name="Jacobson D."/>
            <person name="Doktycz M.J."/>
            <person name="Veneault-Fourrey C."/>
            <person name="Kuo A."/>
            <person name="Mondo S."/>
            <person name="Calhoun S."/>
            <person name="Riley R."/>
            <person name="Ohm R."/>
            <person name="LaButti K."/>
            <person name="Andreopoulos B."/>
            <person name="Pangilinan J."/>
            <person name="Nolan M."/>
            <person name="Tritt A."/>
            <person name="Clum A."/>
            <person name="Lipzen A."/>
            <person name="Daum C."/>
            <person name="Barry K."/>
            <person name="Grigoriev I.V."/>
            <person name="Vilgalys R."/>
        </authorList>
    </citation>
    <scope>NUCLEOTIDE SEQUENCE</scope>
    <source>
        <strain evidence="3">PMI_201</strain>
    </source>
</reference>
<evidence type="ECO:0000313" key="3">
    <source>
        <dbReference type="EMBL" id="KAH8689953.1"/>
    </source>
</evidence>
<feature type="compositionally biased region" description="Basic residues" evidence="2">
    <location>
        <begin position="184"/>
        <end position="196"/>
    </location>
</feature>
<evidence type="ECO:0000313" key="4">
    <source>
        <dbReference type="Proteomes" id="UP001201262"/>
    </source>
</evidence>
<dbReference type="EMBL" id="JAJTJA010000014">
    <property type="protein sequence ID" value="KAH8689953.1"/>
    <property type="molecule type" value="Genomic_DNA"/>
</dbReference>
<sequence>MPYNKYQSDEDLTTQAHRVVQREELTVLETSEMIANKGGWHMMQMLEDLYKAVNDLKKEIDSLKQMRKQQLLVRRYELASNSKKYGIFEMARQERNAIVHGGNIEFDVEVLRWMHDNDEGSRLEDAALDGFEEMYGLHFSKCSSLISTPAKRIIDIVNKRCELRYLLQYAQSTHHKSEIESMKGNRHRNHSSRGTV</sequence>
<dbReference type="GeneID" id="70247705"/>
<feature type="coiled-coil region" evidence="1">
    <location>
        <begin position="46"/>
        <end position="73"/>
    </location>
</feature>
<protein>
    <submittedName>
        <fullName evidence="3">Uncharacterized protein</fullName>
    </submittedName>
</protein>
<dbReference type="RefSeq" id="XP_046066236.1">
    <property type="nucleotide sequence ID" value="XM_046217418.1"/>
</dbReference>
<dbReference type="Proteomes" id="UP001201262">
    <property type="component" value="Unassembled WGS sequence"/>
</dbReference>
<organism evidence="3 4">
    <name type="scientific">Talaromyces proteolyticus</name>
    <dbReference type="NCBI Taxonomy" id="1131652"/>
    <lineage>
        <taxon>Eukaryota</taxon>
        <taxon>Fungi</taxon>
        <taxon>Dikarya</taxon>
        <taxon>Ascomycota</taxon>
        <taxon>Pezizomycotina</taxon>
        <taxon>Eurotiomycetes</taxon>
        <taxon>Eurotiomycetidae</taxon>
        <taxon>Eurotiales</taxon>
        <taxon>Trichocomaceae</taxon>
        <taxon>Talaromyces</taxon>
        <taxon>Talaromyces sect. Bacilispori</taxon>
    </lineage>
</organism>
<comment type="caution">
    <text evidence="3">The sequence shown here is derived from an EMBL/GenBank/DDBJ whole genome shotgun (WGS) entry which is preliminary data.</text>
</comment>
<dbReference type="AlphaFoldDB" id="A0AAD4PV54"/>
<keyword evidence="4" id="KW-1185">Reference proteome</keyword>
<gene>
    <name evidence="3" type="ORF">BGW36DRAFT_389997</name>
</gene>
<feature type="region of interest" description="Disordered" evidence="2">
    <location>
        <begin position="177"/>
        <end position="196"/>
    </location>
</feature>
<evidence type="ECO:0000256" key="1">
    <source>
        <dbReference type="SAM" id="Coils"/>
    </source>
</evidence>